<dbReference type="AlphaFoldDB" id="A0A369Q0Y0"/>
<evidence type="ECO:0000259" key="4">
    <source>
        <dbReference type="PROSITE" id="PS50893"/>
    </source>
</evidence>
<reference evidence="5 6" key="1">
    <citation type="submission" date="2018-07" db="EMBL/GenBank/DDBJ databases">
        <title>Pedobacter sp. nov., isolated from soil.</title>
        <authorList>
            <person name="Zhou L.Y."/>
            <person name="Du Z.J."/>
        </authorList>
    </citation>
    <scope>NUCLEOTIDE SEQUENCE [LARGE SCALE GENOMIC DNA]</scope>
    <source>
        <strain evidence="5 6">JDX94</strain>
    </source>
</reference>
<dbReference type="GO" id="GO:0016887">
    <property type="term" value="F:ATP hydrolysis activity"/>
    <property type="evidence" value="ECO:0007669"/>
    <property type="project" value="InterPro"/>
</dbReference>
<dbReference type="InterPro" id="IPR027417">
    <property type="entry name" value="P-loop_NTPase"/>
</dbReference>
<dbReference type="Pfam" id="PF00005">
    <property type="entry name" value="ABC_tran"/>
    <property type="match status" value="1"/>
</dbReference>
<dbReference type="Proteomes" id="UP000253961">
    <property type="component" value="Unassembled WGS sequence"/>
</dbReference>
<keyword evidence="6" id="KW-1185">Reference proteome</keyword>
<keyword evidence="3 5" id="KW-0067">ATP-binding</keyword>
<gene>
    <name evidence="5" type="ORF">DU508_00585</name>
</gene>
<sequence length="210" mass="23572">MTLLSLTNINKKYGSHEVLNFGEWKINNGIYWLKGGNGTGKSTLFRIISGQTPFKGEVELNGINLKEEPIKFRSKISFAEAEPQYPLFIAGNELIGFYIEARKAERKQANEFANYFGLTAFLQNKIGSYSSGMLKKLSLICAFIGNPDLYVLDEPLITIDVASADKLYALIKEKSLQGKGFLLSSHQEVSNDKLKLDNVFQIIDKQIVKH</sequence>
<dbReference type="PROSITE" id="PS00211">
    <property type="entry name" value="ABC_TRANSPORTER_1"/>
    <property type="match status" value="1"/>
</dbReference>
<dbReference type="PANTHER" id="PTHR42939">
    <property type="entry name" value="ABC TRANSPORTER ATP-BINDING PROTEIN ALBC-RELATED"/>
    <property type="match status" value="1"/>
</dbReference>
<evidence type="ECO:0000313" key="5">
    <source>
        <dbReference type="EMBL" id="RDC58533.1"/>
    </source>
</evidence>
<dbReference type="InterPro" id="IPR017871">
    <property type="entry name" value="ABC_transporter-like_CS"/>
</dbReference>
<dbReference type="InterPro" id="IPR003439">
    <property type="entry name" value="ABC_transporter-like_ATP-bd"/>
</dbReference>
<evidence type="ECO:0000313" key="6">
    <source>
        <dbReference type="Proteomes" id="UP000253961"/>
    </source>
</evidence>
<organism evidence="5 6">
    <name type="scientific">Pedobacter chinensis</name>
    <dbReference type="NCBI Taxonomy" id="2282421"/>
    <lineage>
        <taxon>Bacteria</taxon>
        <taxon>Pseudomonadati</taxon>
        <taxon>Bacteroidota</taxon>
        <taxon>Sphingobacteriia</taxon>
        <taxon>Sphingobacteriales</taxon>
        <taxon>Sphingobacteriaceae</taxon>
        <taxon>Pedobacter</taxon>
    </lineage>
</organism>
<protein>
    <submittedName>
        <fullName evidence="5">ABC transporter ATP-binding protein</fullName>
    </submittedName>
</protein>
<evidence type="ECO:0000256" key="2">
    <source>
        <dbReference type="ARBA" id="ARBA00022741"/>
    </source>
</evidence>
<dbReference type="EMBL" id="QPKV01000001">
    <property type="protein sequence ID" value="RDC58533.1"/>
    <property type="molecule type" value="Genomic_DNA"/>
</dbReference>
<dbReference type="SUPFAM" id="SSF52540">
    <property type="entry name" value="P-loop containing nucleoside triphosphate hydrolases"/>
    <property type="match status" value="1"/>
</dbReference>
<keyword evidence="2" id="KW-0547">Nucleotide-binding</keyword>
<dbReference type="InterPro" id="IPR051782">
    <property type="entry name" value="ABC_Transporter_VariousFunc"/>
</dbReference>
<accession>A0A369Q0Y0</accession>
<dbReference type="PROSITE" id="PS50893">
    <property type="entry name" value="ABC_TRANSPORTER_2"/>
    <property type="match status" value="1"/>
</dbReference>
<keyword evidence="1" id="KW-0813">Transport</keyword>
<proteinExistence type="predicted"/>
<dbReference type="PANTHER" id="PTHR42939:SF1">
    <property type="entry name" value="ABC TRANSPORTER ATP-BINDING PROTEIN ALBC-RELATED"/>
    <property type="match status" value="1"/>
</dbReference>
<comment type="caution">
    <text evidence="5">The sequence shown here is derived from an EMBL/GenBank/DDBJ whole genome shotgun (WGS) entry which is preliminary data.</text>
</comment>
<evidence type="ECO:0000256" key="3">
    <source>
        <dbReference type="ARBA" id="ARBA00022840"/>
    </source>
</evidence>
<feature type="domain" description="ABC transporter" evidence="4">
    <location>
        <begin position="4"/>
        <end position="208"/>
    </location>
</feature>
<evidence type="ECO:0000256" key="1">
    <source>
        <dbReference type="ARBA" id="ARBA00022448"/>
    </source>
</evidence>
<name>A0A369Q0Y0_9SPHI</name>
<dbReference type="Gene3D" id="3.40.50.300">
    <property type="entry name" value="P-loop containing nucleotide triphosphate hydrolases"/>
    <property type="match status" value="1"/>
</dbReference>
<dbReference type="GO" id="GO:0005524">
    <property type="term" value="F:ATP binding"/>
    <property type="evidence" value="ECO:0007669"/>
    <property type="project" value="UniProtKB-KW"/>
</dbReference>